<evidence type="ECO:0000313" key="3">
    <source>
        <dbReference type="Proteomes" id="UP000199373"/>
    </source>
</evidence>
<organism evidence="2 3">
    <name type="scientific">Prevotella aff. ruminicola Tc2-24</name>
    <dbReference type="NCBI Taxonomy" id="81582"/>
    <lineage>
        <taxon>Bacteria</taxon>
        <taxon>Pseudomonadati</taxon>
        <taxon>Bacteroidota</taxon>
        <taxon>Bacteroidia</taxon>
        <taxon>Bacteroidales</taxon>
        <taxon>Prevotellaceae</taxon>
        <taxon>Prevotella</taxon>
    </lineage>
</organism>
<proteinExistence type="predicted"/>
<dbReference type="EMBL" id="FOIQ01000006">
    <property type="protein sequence ID" value="SEW24983.1"/>
    <property type="molecule type" value="Genomic_DNA"/>
</dbReference>
<dbReference type="AlphaFoldDB" id="A0A1I0QD44"/>
<dbReference type="InterPro" id="IPR023875">
    <property type="entry name" value="DNA_repair_put"/>
</dbReference>
<feature type="domain" description="DUF4130" evidence="1">
    <location>
        <begin position="88"/>
        <end position="254"/>
    </location>
</feature>
<evidence type="ECO:0000259" key="1">
    <source>
        <dbReference type="Pfam" id="PF13566"/>
    </source>
</evidence>
<gene>
    <name evidence="2" type="ORF">SAMN04487850_2367</name>
</gene>
<accession>A0A1I0QD44</accession>
<dbReference type="NCBIfam" id="TIGR03915">
    <property type="entry name" value="SAM_7_link_chp"/>
    <property type="match status" value="1"/>
</dbReference>
<keyword evidence="3" id="KW-1185">Reference proteome</keyword>
<sequence>MTCYVIDGTIDGLLTAVFDAFALHDQPDRLLMQGETVPLFCDHLYQVTTDDEKARRVWAGLEKRLPHEVMRMISVSWLSELPELPTPLFLYICKVFRQGDISRYFADPDVQAVTNIARKVAHEELRMKQFIRFQKAKDGTYLAVVSPDHDVLPLIITHFADRFNDQSWLIYDAKRHYGFYYDGHQTIRITFEDEVAVPFSLSDGKLDGNLLSSDDQLMQDLWRTYFKAICIKERMNPRKQLKDMPRRYWKYMTEKQ</sequence>
<evidence type="ECO:0000313" key="2">
    <source>
        <dbReference type="EMBL" id="SEW24983.1"/>
    </source>
</evidence>
<name>A0A1I0QD44_9BACT</name>
<dbReference type="Pfam" id="PF13566">
    <property type="entry name" value="DUF4130"/>
    <property type="match status" value="1"/>
</dbReference>
<dbReference type="Proteomes" id="UP000199373">
    <property type="component" value="Unassembled WGS sequence"/>
</dbReference>
<reference evidence="2 3" key="1">
    <citation type="submission" date="2016-10" db="EMBL/GenBank/DDBJ databases">
        <authorList>
            <person name="de Groot N.N."/>
        </authorList>
    </citation>
    <scope>NUCLEOTIDE SEQUENCE [LARGE SCALE GENOMIC DNA]</scope>
    <source>
        <strain evidence="2 3">TC2-24</strain>
    </source>
</reference>
<dbReference type="RefSeq" id="WP_091900072.1">
    <property type="nucleotide sequence ID" value="NZ_FOIQ01000006.1"/>
</dbReference>
<dbReference type="InterPro" id="IPR025404">
    <property type="entry name" value="DUF4130"/>
</dbReference>
<protein>
    <submittedName>
        <fullName evidence="2">Probable DNA metabolism protein</fullName>
    </submittedName>
</protein>